<dbReference type="Gene3D" id="3.40.630.30">
    <property type="match status" value="1"/>
</dbReference>
<proteinExistence type="predicted"/>
<dbReference type="OrthoDB" id="41532at2759"/>
<dbReference type="InterPro" id="IPR000182">
    <property type="entry name" value="GNAT_dom"/>
</dbReference>
<protein>
    <recommendedName>
        <fullName evidence="3">N-acetyltransferase domain-containing protein</fullName>
    </recommendedName>
</protein>
<evidence type="ECO:0000259" key="3">
    <source>
        <dbReference type="PROSITE" id="PS51186"/>
    </source>
</evidence>
<dbReference type="CDD" id="cd04301">
    <property type="entry name" value="NAT_SF"/>
    <property type="match status" value="1"/>
</dbReference>
<dbReference type="PANTHER" id="PTHR43877:SF2">
    <property type="entry name" value="AMINOALKYLPHOSPHONATE N-ACETYLTRANSFERASE-RELATED"/>
    <property type="match status" value="1"/>
</dbReference>
<reference evidence="4 5" key="1">
    <citation type="submission" date="2017-03" db="EMBL/GenBank/DDBJ databases">
        <title>Genomes of endolithic fungi from Antarctica.</title>
        <authorList>
            <person name="Coleine C."/>
            <person name="Masonjones S."/>
            <person name="Stajich J.E."/>
        </authorList>
    </citation>
    <scope>NUCLEOTIDE SEQUENCE [LARGE SCALE GENOMIC DNA]</scope>
    <source>
        <strain evidence="4 5">CCFEE 6315</strain>
    </source>
</reference>
<evidence type="ECO:0000313" key="4">
    <source>
        <dbReference type="EMBL" id="TKA28408.1"/>
    </source>
</evidence>
<dbReference type="Proteomes" id="UP000308549">
    <property type="component" value="Unassembled WGS sequence"/>
</dbReference>
<dbReference type="EMBL" id="NAJL01000018">
    <property type="protein sequence ID" value="TKA28408.1"/>
    <property type="molecule type" value="Genomic_DNA"/>
</dbReference>
<dbReference type="InterPro" id="IPR050832">
    <property type="entry name" value="Bact_Acetyltransf"/>
</dbReference>
<evidence type="ECO:0000256" key="1">
    <source>
        <dbReference type="ARBA" id="ARBA00022679"/>
    </source>
</evidence>
<keyword evidence="1" id="KW-0808">Transferase</keyword>
<feature type="domain" description="N-acetyltransferase" evidence="3">
    <location>
        <begin position="2"/>
        <end position="167"/>
    </location>
</feature>
<keyword evidence="5" id="KW-1185">Reference proteome</keyword>
<gene>
    <name evidence="4" type="ORF">B0A50_03875</name>
</gene>
<dbReference type="PROSITE" id="PS51186">
    <property type="entry name" value="GNAT"/>
    <property type="match status" value="1"/>
</dbReference>
<sequence length="174" mass="19509">MTFVRPRTPDDLDACVEVLQNVYNKDGYPVQGTANAHAFLTTPSTEAAWVAETETEHAKTIIGHIAVNTADPSDPSAKLWRTQHPDDGDEAIAILKRLFVHPEYRGKGVAVELVRAAELWVEDMGRKLVLFALMKDEGAMRLYRRCGWVEFGRAEFCWGEEERMEAVCFVSPGV</sequence>
<dbReference type="Pfam" id="PF00583">
    <property type="entry name" value="Acetyltransf_1"/>
    <property type="match status" value="1"/>
</dbReference>
<accession>A0A4U0U0S9</accession>
<dbReference type="GO" id="GO:0016747">
    <property type="term" value="F:acyltransferase activity, transferring groups other than amino-acyl groups"/>
    <property type="evidence" value="ECO:0007669"/>
    <property type="project" value="InterPro"/>
</dbReference>
<dbReference type="InterPro" id="IPR016181">
    <property type="entry name" value="Acyl_CoA_acyltransferase"/>
</dbReference>
<organism evidence="4 5">
    <name type="scientific">Salinomyces thailandicus</name>
    <dbReference type="NCBI Taxonomy" id="706561"/>
    <lineage>
        <taxon>Eukaryota</taxon>
        <taxon>Fungi</taxon>
        <taxon>Dikarya</taxon>
        <taxon>Ascomycota</taxon>
        <taxon>Pezizomycotina</taxon>
        <taxon>Dothideomycetes</taxon>
        <taxon>Dothideomycetidae</taxon>
        <taxon>Mycosphaerellales</taxon>
        <taxon>Teratosphaeriaceae</taxon>
        <taxon>Salinomyces</taxon>
    </lineage>
</organism>
<dbReference type="PANTHER" id="PTHR43877">
    <property type="entry name" value="AMINOALKYLPHOSPHONATE N-ACETYLTRANSFERASE-RELATED-RELATED"/>
    <property type="match status" value="1"/>
</dbReference>
<dbReference type="AlphaFoldDB" id="A0A4U0U0S9"/>
<dbReference type="SUPFAM" id="SSF55729">
    <property type="entry name" value="Acyl-CoA N-acyltransferases (Nat)"/>
    <property type="match status" value="1"/>
</dbReference>
<name>A0A4U0U0S9_9PEZI</name>
<evidence type="ECO:0000313" key="5">
    <source>
        <dbReference type="Proteomes" id="UP000308549"/>
    </source>
</evidence>
<comment type="caution">
    <text evidence="4">The sequence shown here is derived from an EMBL/GenBank/DDBJ whole genome shotgun (WGS) entry which is preliminary data.</text>
</comment>
<evidence type="ECO:0000256" key="2">
    <source>
        <dbReference type="ARBA" id="ARBA00023315"/>
    </source>
</evidence>
<keyword evidence="2" id="KW-0012">Acyltransferase</keyword>